<protein>
    <submittedName>
        <fullName evidence="1">BTB/POZ domain-containing protein</fullName>
    </submittedName>
</protein>
<name>A0AAE0D1N2_COLKA</name>
<dbReference type="AlphaFoldDB" id="A0AAE0D1N2"/>
<reference evidence="1" key="1">
    <citation type="submission" date="2023-02" db="EMBL/GenBank/DDBJ databases">
        <title>Colletotrichum kahawae CIFC_Que2 genome sequencing and assembly.</title>
        <authorList>
            <person name="Baroncelli R."/>
        </authorList>
    </citation>
    <scope>NUCLEOTIDE SEQUENCE</scope>
    <source>
        <strain evidence="1">CIFC_Que2</strain>
    </source>
</reference>
<dbReference type="Proteomes" id="UP001281614">
    <property type="component" value="Unassembled WGS sequence"/>
</dbReference>
<evidence type="ECO:0000313" key="1">
    <source>
        <dbReference type="EMBL" id="KAK2736936.1"/>
    </source>
</evidence>
<keyword evidence="2" id="KW-1185">Reference proteome</keyword>
<gene>
    <name evidence="1" type="ORF">CKAH01_07623</name>
</gene>
<proteinExistence type="predicted"/>
<comment type="caution">
    <text evidence="1">The sequence shown here is derived from an EMBL/GenBank/DDBJ whole genome shotgun (WGS) entry which is preliminary data.</text>
</comment>
<sequence length="122" mass="13308">MSNAADKFGVSCLKRCATEKLRDASEKLWNTDAFVKAVAYAYSENSGVDVMARSVLAEVAARHASDLSQIIAFRDLLDEFLQFNVDFTEAVVKTEPDMSQGMSCMFCGLVGDGCRCVSGWST</sequence>
<evidence type="ECO:0000313" key="2">
    <source>
        <dbReference type="Proteomes" id="UP001281614"/>
    </source>
</evidence>
<organism evidence="1 2">
    <name type="scientific">Colletotrichum kahawae</name>
    <name type="common">Coffee berry disease fungus</name>
    <dbReference type="NCBI Taxonomy" id="34407"/>
    <lineage>
        <taxon>Eukaryota</taxon>
        <taxon>Fungi</taxon>
        <taxon>Dikarya</taxon>
        <taxon>Ascomycota</taxon>
        <taxon>Pezizomycotina</taxon>
        <taxon>Sordariomycetes</taxon>
        <taxon>Hypocreomycetidae</taxon>
        <taxon>Glomerellales</taxon>
        <taxon>Glomerellaceae</taxon>
        <taxon>Colletotrichum</taxon>
        <taxon>Colletotrichum gloeosporioides species complex</taxon>
    </lineage>
</organism>
<accession>A0AAE0D1N2</accession>
<dbReference type="EMBL" id="VYYT01000411">
    <property type="protein sequence ID" value="KAK2736936.1"/>
    <property type="molecule type" value="Genomic_DNA"/>
</dbReference>